<keyword evidence="2" id="KW-0472">Membrane</keyword>
<feature type="transmembrane region" description="Helical" evidence="2">
    <location>
        <begin position="243"/>
        <end position="261"/>
    </location>
</feature>
<feature type="coiled-coil region" evidence="1">
    <location>
        <begin position="152"/>
        <end position="223"/>
    </location>
</feature>
<proteinExistence type="predicted"/>
<dbReference type="GO" id="GO:0016020">
    <property type="term" value="C:membrane"/>
    <property type="evidence" value="ECO:0007669"/>
    <property type="project" value="InterPro"/>
</dbReference>
<dbReference type="AlphaFoldDB" id="A0AAU8LTE1"/>
<protein>
    <submittedName>
        <fullName evidence="3">Uncharacterized protein</fullName>
    </submittedName>
</protein>
<sequence>MFRITGKVFFFSVLPTICFLCFFLASCLVLSGCQTEAEAEVAPGPSASVPSNDTLQQIIQTKQALKKRLAEEEKLLKKEKTEAQQEVLRAEIQEISARIQTLDSDFESIVSGVDPAEFTVTTENIDWQKELRELFSPILEEMKKLTARPREMDALRKQLGVYQKRINLTENAIKNIQQHLERAESAEMKKELEGLILARQQRQDELKARLAAVQQQLTEKEQTKVSLLSSIRTIFREFFKSRGLNFFLALAAFLVVFLVMRETQRLVHKKTRLGRLGEHRSFCLRLSVIVYYLLTFLLAAASFVLVLYLSGDWVLLGLAFLFLFGIAWTSKHTLPKFWEQAKLLLNLSTVREGERIVYEGLPWRVMALNLYTRLHNPDLRGGMIRLPLSGLIGLESRPFYTDEPWFPTKTGDLVELSDGAIGTIALQTPEQVVLDTRGGARKTYATQTFLGLNPINYSINSFAVFTDFGIDYDCQPDIVHTIPGLLYGHIIEALKEKGYGEDLIELVVEFKEAAASSLNLLIFAKFSSSQATNYFALSRFLQQAGVDACTKYGWGIPFTQVTLHQAGDQERLKEGEGAS</sequence>
<organism evidence="3">
    <name type="scientific">Candidatus Electrothrix aestuarii</name>
    <dbReference type="NCBI Taxonomy" id="3062594"/>
    <lineage>
        <taxon>Bacteria</taxon>
        <taxon>Pseudomonadati</taxon>
        <taxon>Thermodesulfobacteriota</taxon>
        <taxon>Desulfobulbia</taxon>
        <taxon>Desulfobulbales</taxon>
        <taxon>Desulfobulbaceae</taxon>
        <taxon>Candidatus Electrothrix</taxon>
    </lineage>
</organism>
<evidence type="ECO:0000313" key="3">
    <source>
        <dbReference type="EMBL" id="XCN72562.1"/>
    </source>
</evidence>
<dbReference type="PROSITE" id="PS51257">
    <property type="entry name" value="PROKAR_LIPOPROTEIN"/>
    <property type="match status" value="1"/>
</dbReference>
<feature type="transmembrane region" description="Helical" evidence="2">
    <location>
        <begin position="313"/>
        <end position="330"/>
    </location>
</feature>
<evidence type="ECO:0000256" key="1">
    <source>
        <dbReference type="SAM" id="Coils"/>
    </source>
</evidence>
<dbReference type="SUPFAM" id="SSF82689">
    <property type="entry name" value="Mechanosensitive channel protein MscS (YggB), C-terminal domain"/>
    <property type="match status" value="1"/>
</dbReference>
<keyword evidence="2" id="KW-1133">Transmembrane helix</keyword>
<accession>A0AAU8LTE1</accession>
<dbReference type="InterPro" id="IPR011066">
    <property type="entry name" value="MscS_channel_C_sf"/>
</dbReference>
<keyword evidence="1" id="KW-0175">Coiled coil</keyword>
<dbReference type="EMBL" id="CP159373">
    <property type="protein sequence ID" value="XCN72562.1"/>
    <property type="molecule type" value="Genomic_DNA"/>
</dbReference>
<keyword evidence="2" id="KW-0812">Transmembrane</keyword>
<reference evidence="3" key="2">
    <citation type="submission" date="2024-06" db="EMBL/GenBank/DDBJ databases">
        <authorList>
            <person name="Plum-Jensen L.E."/>
            <person name="Schramm A."/>
            <person name="Marshall I.P.G."/>
        </authorList>
    </citation>
    <scope>NUCLEOTIDE SEQUENCE</scope>
    <source>
        <strain evidence="3">Rat1</strain>
    </source>
</reference>
<feature type="transmembrane region" description="Helical" evidence="2">
    <location>
        <begin position="282"/>
        <end position="307"/>
    </location>
</feature>
<gene>
    <name evidence="3" type="ORF">Q3M24_20080</name>
</gene>
<feature type="coiled-coil region" evidence="1">
    <location>
        <begin position="52"/>
        <end position="105"/>
    </location>
</feature>
<name>A0AAU8LTE1_9BACT</name>
<reference evidence="3" key="1">
    <citation type="journal article" date="2024" name="Syst. Appl. Microbiol.">
        <title>First single-strain enrichments of Electrothrix cable bacteria, description of E. aestuarii sp. nov. and E. rattekaaiensis sp. nov., and proposal of a cable bacteria taxonomy following the rules of the SeqCode.</title>
        <authorList>
            <person name="Plum-Jensen L.E."/>
            <person name="Schramm A."/>
            <person name="Marshall I.P.G."/>
        </authorList>
    </citation>
    <scope>NUCLEOTIDE SEQUENCE</scope>
    <source>
        <strain evidence="3">Rat1</strain>
    </source>
</reference>
<dbReference type="KEGG" id="eaj:Q3M24_20080"/>
<evidence type="ECO:0000256" key="2">
    <source>
        <dbReference type="SAM" id="Phobius"/>
    </source>
</evidence>